<name>A0A0W1AN29_9GAMM</name>
<dbReference type="EMBL" id="LNZB01000006">
    <property type="protein sequence ID" value="KTD82745.1"/>
    <property type="molecule type" value="Genomic_DNA"/>
</dbReference>
<sequence>MKKKIAILQSNYIPWKGYFELIKSVDEFIIYDDAQFTKNDWRNRNIINTNSGLQWLTIPVYHDHLDQKIKDTKIALAAWNHKHWQKLRHTYSKAPYYKEFSSYFEEMYLSSNETYLSEINYKFIKVICDLFQIKTKILLSSDFSLTGDRSEKLLNLCKDCKADIYVSGPKAKEYLNTELFELEKIAVDWFTYGNYPTYPQIASDFNHNVSIVDTIFCAGVNQNLITKS</sequence>
<accession>A0A0W1AN29</accession>
<gene>
    <name evidence="1" type="ORF">Lwal_0223</name>
</gene>
<evidence type="ECO:0000313" key="1">
    <source>
        <dbReference type="EMBL" id="KTD82745.1"/>
    </source>
</evidence>
<evidence type="ECO:0000313" key="2">
    <source>
        <dbReference type="Proteomes" id="UP000054729"/>
    </source>
</evidence>
<dbReference type="STRING" id="66969.Lwal_0223"/>
<comment type="caution">
    <text evidence="1">The sequence shown here is derived from an EMBL/GenBank/DDBJ whole genome shotgun (WGS) entry which is preliminary data.</text>
</comment>
<keyword evidence="2" id="KW-1185">Reference proteome</keyword>
<dbReference type="PATRIC" id="fig|66969.6.peg.247"/>
<dbReference type="InterPro" id="IPR014985">
    <property type="entry name" value="WbqC"/>
</dbReference>
<proteinExistence type="predicted"/>
<dbReference type="OrthoDB" id="3611744at2"/>
<dbReference type="Proteomes" id="UP000054729">
    <property type="component" value="Unassembled WGS sequence"/>
</dbReference>
<dbReference type="AlphaFoldDB" id="A0A0W1AN29"/>
<reference evidence="1 2" key="1">
    <citation type="submission" date="2015-11" db="EMBL/GenBank/DDBJ databases">
        <title>Genomic analysis of 38 Legionella species identifies large and diverse effector repertoires.</title>
        <authorList>
            <person name="Burstein D."/>
            <person name="Amaro F."/>
            <person name="Zusman T."/>
            <person name="Lifshitz Z."/>
            <person name="Cohen O."/>
            <person name="Gilbert J.A."/>
            <person name="Pupko T."/>
            <person name="Shuman H.A."/>
            <person name="Segal G."/>
        </authorList>
    </citation>
    <scope>NUCLEOTIDE SEQUENCE [LARGE SCALE GENOMIC DNA]</scope>
    <source>
        <strain evidence="1 2">ATCC 51914</strain>
    </source>
</reference>
<dbReference type="Pfam" id="PF08889">
    <property type="entry name" value="WbqC"/>
    <property type="match status" value="1"/>
</dbReference>
<protein>
    <submittedName>
        <fullName evidence="1">WbqC-like protein family protein</fullName>
    </submittedName>
</protein>
<organism evidence="1 2">
    <name type="scientific">Legionella waltersii</name>
    <dbReference type="NCBI Taxonomy" id="66969"/>
    <lineage>
        <taxon>Bacteria</taxon>
        <taxon>Pseudomonadati</taxon>
        <taxon>Pseudomonadota</taxon>
        <taxon>Gammaproteobacteria</taxon>
        <taxon>Legionellales</taxon>
        <taxon>Legionellaceae</taxon>
        <taxon>Legionella</taxon>
    </lineage>
</organism>
<dbReference type="RefSeq" id="WP_058479093.1">
    <property type="nucleotide sequence ID" value="NZ_CAAAIQ010000003.1"/>
</dbReference>